<dbReference type="PROSITE" id="PS00198">
    <property type="entry name" value="4FE4S_FER_1"/>
    <property type="match status" value="2"/>
</dbReference>
<sequence length="71" mass="7675">MINIEINQNLCDHCNLCIASCPSGGIIVSNGKVVADASADCRDCRTCESICGRNAINWYYEIVLNKPVPGD</sequence>
<accession>A0A1P8F7I3</accession>
<keyword evidence="6" id="KW-1185">Reference proteome</keyword>
<dbReference type="RefSeq" id="WP_076004128.1">
    <property type="nucleotide sequence ID" value="NZ_CP018258.1"/>
</dbReference>
<dbReference type="InterPro" id="IPR017896">
    <property type="entry name" value="4Fe4S_Fe-S-bd"/>
</dbReference>
<dbReference type="KEGG" id="dfo:Dform_01112"/>
<evidence type="ECO:0000256" key="1">
    <source>
        <dbReference type="ARBA" id="ARBA00022723"/>
    </source>
</evidence>
<name>A0A1P8F7I3_9CHLR</name>
<reference evidence="6" key="1">
    <citation type="submission" date="2016-11" db="EMBL/GenBank/DDBJ databases">
        <title>Dehalogenimonas formicexedens sp. nov., a chlorinated alkane respiring bacterium isolated from contaminated groundwater.</title>
        <authorList>
            <person name="Key T.A."/>
            <person name="Bowman K.S."/>
            <person name="Lee I."/>
            <person name="Chun J."/>
            <person name="Albuquerque L."/>
            <person name="da Costa M.S."/>
            <person name="Rainey F.A."/>
            <person name="Moe W.M."/>
        </authorList>
    </citation>
    <scope>NUCLEOTIDE SEQUENCE [LARGE SCALE GENOMIC DNA]</scope>
    <source>
        <strain evidence="6">NSZ-14</strain>
    </source>
</reference>
<evidence type="ECO:0000313" key="6">
    <source>
        <dbReference type="Proteomes" id="UP000185934"/>
    </source>
</evidence>
<keyword evidence="3" id="KW-0411">Iron-sulfur</keyword>
<evidence type="ECO:0000259" key="4">
    <source>
        <dbReference type="PROSITE" id="PS51379"/>
    </source>
</evidence>
<dbReference type="OrthoDB" id="9804603at2"/>
<dbReference type="Gene3D" id="3.30.70.20">
    <property type="match status" value="1"/>
</dbReference>
<dbReference type="Proteomes" id="UP000185934">
    <property type="component" value="Chromosome"/>
</dbReference>
<dbReference type="InterPro" id="IPR017900">
    <property type="entry name" value="4Fe4S_Fe_S_CS"/>
</dbReference>
<protein>
    <submittedName>
        <fullName evidence="5">Energy-converting hydrogenase B subunit K</fullName>
    </submittedName>
</protein>
<evidence type="ECO:0000256" key="2">
    <source>
        <dbReference type="ARBA" id="ARBA00023004"/>
    </source>
</evidence>
<feature type="domain" description="4Fe-4S ferredoxin-type" evidence="4">
    <location>
        <begin position="2"/>
        <end position="31"/>
    </location>
</feature>
<keyword evidence="2" id="KW-0408">Iron</keyword>
<keyword evidence="1" id="KW-0479">Metal-binding</keyword>
<gene>
    <name evidence="5" type="ORF">Dform_01112</name>
</gene>
<dbReference type="GO" id="GO:0046872">
    <property type="term" value="F:metal ion binding"/>
    <property type="evidence" value="ECO:0007669"/>
    <property type="project" value="UniProtKB-KW"/>
</dbReference>
<dbReference type="STRING" id="1839801.Dform_01112"/>
<dbReference type="PROSITE" id="PS51379">
    <property type="entry name" value="4FE4S_FER_2"/>
    <property type="match status" value="1"/>
</dbReference>
<dbReference type="SUPFAM" id="SSF54862">
    <property type="entry name" value="4Fe-4S ferredoxins"/>
    <property type="match status" value="1"/>
</dbReference>
<evidence type="ECO:0000313" key="5">
    <source>
        <dbReference type="EMBL" id="APV44446.1"/>
    </source>
</evidence>
<dbReference type="GO" id="GO:0051536">
    <property type="term" value="F:iron-sulfur cluster binding"/>
    <property type="evidence" value="ECO:0007669"/>
    <property type="project" value="UniProtKB-KW"/>
</dbReference>
<organism evidence="5 6">
    <name type="scientific">Dehalogenimonas formicexedens</name>
    <dbReference type="NCBI Taxonomy" id="1839801"/>
    <lineage>
        <taxon>Bacteria</taxon>
        <taxon>Bacillati</taxon>
        <taxon>Chloroflexota</taxon>
        <taxon>Dehalococcoidia</taxon>
        <taxon>Dehalococcoidales</taxon>
        <taxon>Dehalococcoidaceae</taxon>
        <taxon>Dehalogenimonas</taxon>
    </lineage>
</organism>
<dbReference type="AlphaFoldDB" id="A0A1P8F7I3"/>
<dbReference type="EMBL" id="CP018258">
    <property type="protein sequence ID" value="APV44446.1"/>
    <property type="molecule type" value="Genomic_DNA"/>
</dbReference>
<evidence type="ECO:0000256" key="3">
    <source>
        <dbReference type="ARBA" id="ARBA00023014"/>
    </source>
</evidence>
<proteinExistence type="predicted"/>
<dbReference type="Pfam" id="PF13237">
    <property type="entry name" value="Fer4_10"/>
    <property type="match status" value="1"/>
</dbReference>